<evidence type="ECO:0000259" key="7">
    <source>
        <dbReference type="Pfam" id="PF00892"/>
    </source>
</evidence>
<dbReference type="PANTHER" id="PTHR32322">
    <property type="entry name" value="INNER MEMBRANE TRANSPORTER"/>
    <property type="match status" value="1"/>
</dbReference>
<evidence type="ECO:0000256" key="5">
    <source>
        <dbReference type="ARBA" id="ARBA00023136"/>
    </source>
</evidence>
<feature type="domain" description="EamA" evidence="7">
    <location>
        <begin position="156"/>
        <end position="291"/>
    </location>
</feature>
<dbReference type="EMBL" id="AQQX01000003">
    <property type="protein sequence ID" value="KGM48787.1"/>
    <property type="molecule type" value="Genomic_DNA"/>
</dbReference>
<dbReference type="Gene3D" id="1.10.3730.20">
    <property type="match status" value="2"/>
</dbReference>
<keyword evidence="3 6" id="KW-0812">Transmembrane</keyword>
<dbReference type="PANTHER" id="PTHR32322:SF2">
    <property type="entry name" value="EAMA DOMAIN-CONTAINING PROTEIN"/>
    <property type="match status" value="1"/>
</dbReference>
<feature type="domain" description="EamA" evidence="7">
    <location>
        <begin position="15"/>
        <end position="145"/>
    </location>
</feature>
<feature type="transmembrane region" description="Helical" evidence="6">
    <location>
        <begin position="249"/>
        <end position="268"/>
    </location>
</feature>
<evidence type="ECO:0000256" key="6">
    <source>
        <dbReference type="SAM" id="Phobius"/>
    </source>
</evidence>
<sequence length="293" mass="31434">MRAMRKDRIDLAGGIGLVCFSAVLAGNQIVVKLTNDALSPVFQAGVRSLGAALVVWIWAMARGVSFGPLRPQVWPGVILGLLFSFEFLCLFTALDLTTVSRASIIFYTMPMHLSLAAHFLIPGERLSPQRVVGLVLAFGGVFIVLADRAGGEASLAGDLLALCGAFGWAGIALVVRITPLSEAPPESQQLWQLVISSPILLGLAPLMGPVLRDVGPEVWALMGYQIVAVASLGFLAWFYLMKTYPASNVASFAFLTPVFSVVLAWLLLGEPLRWTVIAALTLVSLGIFLINRR</sequence>
<feature type="transmembrane region" description="Helical" evidence="6">
    <location>
        <begin position="41"/>
        <end position="61"/>
    </location>
</feature>
<dbReference type="Proteomes" id="UP000030004">
    <property type="component" value="Unassembled WGS sequence"/>
</dbReference>
<feature type="transmembrane region" description="Helical" evidence="6">
    <location>
        <begin position="190"/>
        <end position="207"/>
    </location>
</feature>
<feature type="transmembrane region" description="Helical" evidence="6">
    <location>
        <begin position="219"/>
        <end position="240"/>
    </location>
</feature>
<proteinExistence type="inferred from homology"/>
<feature type="transmembrane region" description="Helical" evidence="6">
    <location>
        <begin position="73"/>
        <end position="94"/>
    </location>
</feature>
<evidence type="ECO:0000313" key="9">
    <source>
        <dbReference type="Proteomes" id="UP000030004"/>
    </source>
</evidence>
<accession>A0A0A0EHZ0</accession>
<feature type="transmembrane region" description="Helical" evidence="6">
    <location>
        <begin position="274"/>
        <end position="291"/>
    </location>
</feature>
<dbReference type="eggNOG" id="COG0697">
    <property type="taxonomic scope" value="Bacteria"/>
</dbReference>
<evidence type="ECO:0000256" key="2">
    <source>
        <dbReference type="ARBA" id="ARBA00007362"/>
    </source>
</evidence>
<dbReference type="AlphaFoldDB" id="A0A0A0EHZ0"/>
<comment type="caution">
    <text evidence="8">The sequence shown here is derived from an EMBL/GenBank/DDBJ whole genome shotgun (WGS) entry which is preliminary data.</text>
</comment>
<evidence type="ECO:0000256" key="4">
    <source>
        <dbReference type="ARBA" id="ARBA00022989"/>
    </source>
</evidence>
<keyword evidence="5 6" id="KW-0472">Membrane</keyword>
<dbReference type="OrthoDB" id="184388at2"/>
<comment type="subcellular location">
    <subcellularLocation>
        <location evidence="1">Membrane</location>
        <topology evidence="1">Multi-pass membrane protein</topology>
    </subcellularLocation>
</comment>
<dbReference type="Pfam" id="PF00892">
    <property type="entry name" value="EamA"/>
    <property type="match status" value="2"/>
</dbReference>
<feature type="transmembrane region" description="Helical" evidence="6">
    <location>
        <begin position="100"/>
        <end position="119"/>
    </location>
</feature>
<reference evidence="8 9" key="1">
    <citation type="journal article" date="2015" name="Antonie Van Leeuwenhoek">
        <title>Pseudooceanicola atlanticus gen. nov. sp. nov., isolated from surface seawater of the Atlantic Ocean and reclassification of Oceanicola batsensis, Oceanicola marinus, Oceanicola nitratireducens, Oceanicola nanhaiensis, Oceanicola antarcticus and Oceanicola flagellatus, as Pseudooceanicola batsensis comb. nov., Pseudooceanicola marinus comb. nov., Pseudooceanicola nitratireducens comb. nov., Pseudooceanicola nanhaiensis comb. nov., Pseudooceanicola antarcticus comb. nov., and Pseudooceanicola flagellatus comb. nov.</title>
        <authorList>
            <person name="Lai Q."/>
            <person name="Li G."/>
            <person name="Liu X."/>
            <person name="Du Y."/>
            <person name="Sun F."/>
            <person name="Shao Z."/>
        </authorList>
    </citation>
    <scope>NUCLEOTIDE SEQUENCE [LARGE SCALE GENOMIC DNA]</scope>
    <source>
        <strain evidence="8 9">22II-s11g</strain>
    </source>
</reference>
<dbReference type="GO" id="GO:0016020">
    <property type="term" value="C:membrane"/>
    <property type="evidence" value="ECO:0007669"/>
    <property type="project" value="UniProtKB-SubCell"/>
</dbReference>
<feature type="transmembrane region" description="Helical" evidence="6">
    <location>
        <begin position="131"/>
        <end position="147"/>
    </location>
</feature>
<evidence type="ECO:0000313" key="8">
    <source>
        <dbReference type="EMBL" id="KGM48787.1"/>
    </source>
</evidence>
<dbReference type="InterPro" id="IPR037185">
    <property type="entry name" value="EmrE-like"/>
</dbReference>
<gene>
    <name evidence="8" type="ORF">ATO9_08705</name>
</gene>
<evidence type="ECO:0000256" key="3">
    <source>
        <dbReference type="ARBA" id="ARBA00022692"/>
    </source>
</evidence>
<feature type="transmembrane region" description="Helical" evidence="6">
    <location>
        <begin position="159"/>
        <end position="178"/>
    </location>
</feature>
<dbReference type="STRING" id="1461694.ATO9_08705"/>
<name>A0A0A0EHZ0_9RHOB</name>
<keyword evidence="9" id="KW-1185">Reference proteome</keyword>
<organism evidence="8 9">
    <name type="scientific">Pseudooceanicola atlanticus</name>
    <dbReference type="NCBI Taxonomy" id="1461694"/>
    <lineage>
        <taxon>Bacteria</taxon>
        <taxon>Pseudomonadati</taxon>
        <taxon>Pseudomonadota</taxon>
        <taxon>Alphaproteobacteria</taxon>
        <taxon>Rhodobacterales</taxon>
        <taxon>Paracoccaceae</taxon>
        <taxon>Pseudooceanicola</taxon>
    </lineage>
</organism>
<evidence type="ECO:0000256" key="1">
    <source>
        <dbReference type="ARBA" id="ARBA00004141"/>
    </source>
</evidence>
<dbReference type="InterPro" id="IPR050638">
    <property type="entry name" value="AA-Vitamin_Transporters"/>
</dbReference>
<protein>
    <submittedName>
        <fullName evidence="8">Multidrug transporter</fullName>
    </submittedName>
</protein>
<comment type="similarity">
    <text evidence="2">Belongs to the EamA transporter family.</text>
</comment>
<dbReference type="InterPro" id="IPR000620">
    <property type="entry name" value="EamA_dom"/>
</dbReference>
<dbReference type="SUPFAM" id="SSF103481">
    <property type="entry name" value="Multidrug resistance efflux transporter EmrE"/>
    <property type="match status" value="2"/>
</dbReference>
<keyword evidence="4 6" id="KW-1133">Transmembrane helix</keyword>